<organism evidence="3 4">
    <name type="scientific">Phocaeicola acetigenes</name>
    <dbReference type="NCBI Taxonomy" id="3016083"/>
    <lineage>
        <taxon>Bacteria</taxon>
        <taxon>Pseudomonadati</taxon>
        <taxon>Bacteroidota</taxon>
        <taxon>Bacteroidia</taxon>
        <taxon>Bacteroidales</taxon>
        <taxon>Bacteroidaceae</taxon>
        <taxon>Phocaeicola</taxon>
    </lineage>
</organism>
<name>A0ABT4PJP4_9BACT</name>
<dbReference type="InterPro" id="IPR005181">
    <property type="entry name" value="SASA"/>
</dbReference>
<comment type="caution">
    <text evidence="3">The sequence shown here is derived from an EMBL/GenBank/DDBJ whole genome shotgun (WGS) entry which is preliminary data.</text>
</comment>
<proteinExistence type="predicted"/>
<dbReference type="SUPFAM" id="SSF52266">
    <property type="entry name" value="SGNH hydrolase"/>
    <property type="match status" value="1"/>
</dbReference>
<evidence type="ECO:0000313" key="4">
    <source>
        <dbReference type="Proteomes" id="UP001141933"/>
    </source>
</evidence>
<keyword evidence="4" id="KW-1185">Reference proteome</keyword>
<reference evidence="3" key="1">
    <citation type="submission" date="2022-12" db="EMBL/GenBank/DDBJ databases">
        <title>Phocaeicola acetigenes sp. nov., isolated feces from a healthy human.</title>
        <authorList>
            <person name="Do H."/>
            <person name="Ha Y.B."/>
            <person name="Kim J.-S."/>
            <person name="Suh M.K."/>
            <person name="Kim H.S."/>
            <person name="Lee J.-S."/>
        </authorList>
    </citation>
    <scope>NUCLEOTIDE SEQUENCE</scope>
    <source>
        <strain evidence="3">KGMB11183</strain>
    </source>
</reference>
<feature type="domain" description="Sialate O-acetylesterase" evidence="2">
    <location>
        <begin position="25"/>
        <end position="283"/>
    </location>
</feature>
<dbReference type="Proteomes" id="UP001141933">
    <property type="component" value="Unassembled WGS sequence"/>
</dbReference>
<evidence type="ECO:0000313" key="3">
    <source>
        <dbReference type="EMBL" id="MCZ8373280.1"/>
    </source>
</evidence>
<gene>
    <name evidence="3" type="ORF">O6P32_11275</name>
</gene>
<keyword evidence="1" id="KW-0378">Hydrolase</keyword>
<dbReference type="Gene3D" id="3.40.50.1110">
    <property type="entry name" value="SGNH hydrolase"/>
    <property type="match status" value="1"/>
</dbReference>
<dbReference type="EMBL" id="JAPZVM010000010">
    <property type="protein sequence ID" value="MCZ8373280.1"/>
    <property type="molecule type" value="Genomic_DNA"/>
</dbReference>
<sequence>MKKRFLTLLAVVALPWVMFAQNIVDVFLIGGQSNATGQGIVKNIPSSFHTDERVHFYYSKFLNQGEGGGQWTALCSASDTKEKFGVELSMGTALKKYFPNREIALIKHALSGSNLYSQWNPGNRNGEKKGLEYEKFINTVQKALGELREQGYHPVIRAMVWQQGEADARELAGLDNSRMYGNNLRNFILQIRKELEAPDMLFIYGEVIPMPAIRFPGRELVRQAQIEVSEGACSPLSVKNAILVEGDDLQMKRTDYQTPVPQDDVHLGTFGLLTLGERFAKAIYDNSKCWK</sequence>
<dbReference type="RefSeq" id="WP_269878591.1">
    <property type="nucleotide sequence ID" value="NZ_JAPZVM010000010.1"/>
</dbReference>
<dbReference type="InterPro" id="IPR036514">
    <property type="entry name" value="SGNH_hydro_sf"/>
</dbReference>
<dbReference type="PANTHER" id="PTHR31988">
    <property type="entry name" value="ESTERASE, PUTATIVE (DUF303)-RELATED"/>
    <property type="match status" value="1"/>
</dbReference>
<dbReference type="PANTHER" id="PTHR31988:SF19">
    <property type="entry name" value="9-O-ACETYL-N-ACETYLNEURAMINIC ACID DEACETYLASE-RELATED"/>
    <property type="match status" value="1"/>
</dbReference>
<accession>A0ABT4PJP4</accession>
<protein>
    <recommendedName>
        <fullName evidence="2">Sialate O-acetylesterase domain-containing protein</fullName>
    </recommendedName>
</protein>
<dbReference type="Pfam" id="PF03629">
    <property type="entry name" value="SASA"/>
    <property type="match status" value="1"/>
</dbReference>
<dbReference type="InterPro" id="IPR052940">
    <property type="entry name" value="Carb_Esterase_6"/>
</dbReference>
<evidence type="ECO:0000259" key="2">
    <source>
        <dbReference type="Pfam" id="PF03629"/>
    </source>
</evidence>
<evidence type="ECO:0000256" key="1">
    <source>
        <dbReference type="ARBA" id="ARBA00022801"/>
    </source>
</evidence>